<evidence type="ECO:0000256" key="1">
    <source>
        <dbReference type="SAM" id="MobiDB-lite"/>
    </source>
</evidence>
<keyword evidence="3" id="KW-1185">Reference proteome</keyword>
<evidence type="ECO:0000313" key="3">
    <source>
        <dbReference type="Proteomes" id="UP000460272"/>
    </source>
</evidence>
<proteinExistence type="predicted"/>
<evidence type="ECO:0000313" key="2">
    <source>
        <dbReference type="EMBL" id="TVZ00271.1"/>
    </source>
</evidence>
<name>A0A6P2BP26_9ACTN</name>
<dbReference type="AlphaFoldDB" id="A0A6P2BP26"/>
<comment type="caution">
    <text evidence="2">The sequence shown here is derived from an EMBL/GenBank/DDBJ whole genome shotgun (WGS) entry which is preliminary data.</text>
</comment>
<organism evidence="2 3">
    <name type="scientific">Trebonia kvetii</name>
    <dbReference type="NCBI Taxonomy" id="2480626"/>
    <lineage>
        <taxon>Bacteria</taxon>
        <taxon>Bacillati</taxon>
        <taxon>Actinomycetota</taxon>
        <taxon>Actinomycetes</taxon>
        <taxon>Streptosporangiales</taxon>
        <taxon>Treboniaceae</taxon>
        <taxon>Trebonia</taxon>
    </lineage>
</organism>
<sequence length="84" mass="9081">MTSAGSDAGPGQAGRPADAGRGAPGSEQAGRPAAARPVPPEPVLPWPVLSEQSREDNDIAWGDYPRRDDEDRLYRDRPPHWADH</sequence>
<dbReference type="RefSeq" id="WP_145860941.1">
    <property type="nucleotide sequence ID" value="NZ_RPFW01000009.1"/>
</dbReference>
<gene>
    <name evidence="2" type="ORF">EAS64_37110</name>
</gene>
<feature type="region of interest" description="Disordered" evidence="1">
    <location>
        <begin position="1"/>
        <end position="84"/>
    </location>
</feature>
<dbReference type="Proteomes" id="UP000460272">
    <property type="component" value="Unassembled WGS sequence"/>
</dbReference>
<feature type="compositionally biased region" description="Low complexity" evidence="1">
    <location>
        <begin position="7"/>
        <end position="25"/>
    </location>
</feature>
<accession>A0A6P2BP26</accession>
<dbReference type="EMBL" id="RPFW01000009">
    <property type="protein sequence ID" value="TVZ00271.1"/>
    <property type="molecule type" value="Genomic_DNA"/>
</dbReference>
<protein>
    <submittedName>
        <fullName evidence="2">Uncharacterized protein</fullName>
    </submittedName>
</protein>
<feature type="compositionally biased region" description="Basic and acidic residues" evidence="1">
    <location>
        <begin position="64"/>
        <end position="84"/>
    </location>
</feature>
<reference evidence="2 3" key="1">
    <citation type="submission" date="2018-11" db="EMBL/GenBank/DDBJ databases">
        <title>Trebonia kvetii gen.nov., sp.nov., a novel acidophilic actinobacterium, and proposal of the new actinobacterial family Treboniaceae fam. nov.</title>
        <authorList>
            <person name="Rapoport D."/>
            <person name="Sagova-Mareckova M."/>
            <person name="Sedlacek I."/>
            <person name="Provaznik J."/>
            <person name="Kralova S."/>
            <person name="Pavlinic D."/>
            <person name="Benes V."/>
            <person name="Kopecky J."/>
        </authorList>
    </citation>
    <scope>NUCLEOTIDE SEQUENCE [LARGE SCALE GENOMIC DNA]</scope>
    <source>
        <strain evidence="2 3">15Tr583</strain>
    </source>
</reference>